<protein>
    <submittedName>
        <fullName evidence="1">Protein containing DUF763</fullName>
    </submittedName>
</protein>
<comment type="caution">
    <text evidence="1">The sequence shown here is derived from an EMBL/GenBank/DDBJ whole genome shotgun (WGS) entry which is preliminary data.</text>
</comment>
<gene>
    <name evidence="1" type="ORF">B1B_00139</name>
</gene>
<proteinExistence type="predicted"/>
<dbReference type="EMBL" id="AUZY01000104">
    <property type="protein sequence ID" value="EQD79575.1"/>
    <property type="molecule type" value="Genomic_DNA"/>
</dbReference>
<feature type="non-terminal residue" evidence="1">
    <location>
        <position position="35"/>
    </location>
</feature>
<sequence>MQRKGTAILPLHYGHPPEKLFRRMISLSGILSSLI</sequence>
<reference evidence="1" key="1">
    <citation type="submission" date="2013-08" db="EMBL/GenBank/DDBJ databases">
        <authorList>
            <person name="Mendez C."/>
            <person name="Richter M."/>
            <person name="Ferrer M."/>
            <person name="Sanchez J."/>
        </authorList>
    </citation>
    <scope>NUCLEOTIDE SEQUENCE</scope>
</reference>
<evidence type="ECO:0000313" key="1">
    <source>
        <dbReference type="EMBL" id="EQD79575.1"/>
    </source>
</evidence>
<reference evidence="1" key="2">
    <citation type="journal article" date="2014" name="ISME J.">
        <title>Microbial stratification in low pH oxic and suboxic macroscopic growths along an acid mine drainage.</title>
        <authorList>
            <person name="Mendez-Garcia C."/>
            <person name="Mesa V."/>
            <person name="Sprenger R.R."/>
            <person name="Richter M."/>
            <person name="Diez M.S."/>
            <person name="Solano J."/>
            <person name="Bargiela R."/>
            <person name="Golyshina O.V."/>
            <person name="Manteca A."/>
            <person name="Ramos J.L."/>
            <person name="Gallego J.R."/>
            <person name="Llorente I."/>
            <person name="Martins Dos Santos V.A."/>
            <person name="Jensen O.N."/>
            <person name="Pelaez A.I."/>
            <person name="Sanchez J."/>
            <person name="Ferrer M."/>
        </authorList>
    </citation>
    <scope>NUCLEOTIDE SEQUENCE</scope>
</reference>
<accession>T1DBV8</accession>
<name>T1DBV8_9ZZZZ</name>
<organism evidence="1">
    <name type="scientific">mine drainage metagenome</name>
    <dbReference type="NCBI Taxonomy" id="410659"/>
    <lineage>
        <taxon>unclassified sequences</taxon>
        <taxon>metagenomes</taxon>
        <taxon>ecological metagenomes</taxon>
    </lineage>
</organism>
<dbReference type="AlphaFoldDB" id="T1DBV8"/>